<dbReference type="InterPro" id="IPR003410">
    <property type="entry name" value="HYR_dom"/>
</dbReference>
<evidence type="ECO:0000256" key="2">
    <source>
        <dbReference type="SAM" id="MobiDB-lite"/>
    </source>
</evidence>
<evidence type="ECO:0000313" key="5">
    <source>
        <dbReference type="EMBL" id="KAL3778805.1"/>
    </source>
</evidence>
<reference evidence="5 6" key="1">
    <citation type="submission" date="2024-10" db="EMBL/GenBank/DDBJ databases">
        <title>Updated reference genomes for cyclostephanoid diatoms.</title>
        <authorList>
            <person name="Roberts W.R."/>
            <person name="Alverson A.J."/>
        </authorList>
    </citation>
    <scope>NUCLEOTIDE SEQUENCE [LARGE SCALE GENOMIC DNA]</scope>
    <source>
        <strain evidence="5 6">AJA010-31</strain>
    </source>
</reference>
<dbReference type="Pfam" id="PF02494">
    <property type="entry name" value="HYR"/>
    <property type="match status" value="1"/>
</dbReference>
<feature type="domain" description="HYR" evidence="4">
    <location>
        <begin position="140"/>
        <end position="227"/>
    </location>
</feature>
<protein>
    <recommendedName>
        <fullName evidence="4">HYR domain-containing protein</fullName>
    </recommendedName>
</protein>
<keyword evidence="1" id="KW-0677">Repeat</keyword>
<evidence type="ECO:0000256" key="3">
    <source>
        <dbReference type="SAM" id="SignalP"/>
    </source>
</evidence>
<keyword evidence="3" id="KW-0732">Signal</keyword>
<feature type="compositionally biased region" description="Low complexity" evidence="2">
    <location>
        <begin position="228"/>
        <end position="278"/>
    </location>
</feature>
<sequence length="731" mass="78033">MQVKLHRLLLSALSAAALLPLVNGHGVQVRICQTPSGMTRFFTNLLKLHPKVSNTPDGIINGKNIYTEPTGWGCVNDATPTQVGTSCHTNEVNWVYYDYSTTCNRAVQYTLLAGTTVVLQDAACSAGNVYPAATGWFTASDSTPPIPKINGNQLPYSIEVTAENVGDTTAVVTFSATADDDCDSSPSVVLSHASGSSFPIGDTSVTVTATDASGRVTSSVLTITVIRKTGAPTTKPTSAPTKGPTKKPTQSPTKKPTSAPSKGPTKKPTQSPTKKPTSVRNANQTTYKEPLFSAVDFVYAEYAAINCDTTVKTAGSLSTNQDFCSMSSAQLAAFKNASITTIRGLTCSDPNDDSCTAEITSACGSASRRKLSSHRLLQSSTSWQLEYVVINTFTCQTASCSSPSDLSAAVSLSDSVATTMTNSMSSGSFLSLLSTALPETAVGGVGTGKFYPDWENDSGTCLEDGNEPEYMANDETMWLSDSLRRMLSTILSGSGLWYVDPLSNKCVTDCEEGNGETCGGLANVFSDRLYSDPRSCCESELHWRFVEFCEAESFVSSCYGGTGLYYRGDSAGSEVVTQHVAVLSKKLGWCYMIQQKACCSSEYSWIDTELCAARTTLASHGKYWADKSGKCYQDSVVPTTDLSVELYDSIEDCCSFGVPWLSERACLSASGIDMTGSGSNLYYIQKEKCVQDCEGAAPCGGLAEKWNTIYDTEAKCCAQIPWVAKRDCVLA</sequence>
<name>A0ABD3NRW5_9STRA</name>
<comment type="caution">
    <text evidence="5">The sequence shown here is derived from an EMBL/GenBank/DDBJ whole genome shotgun (WGS) entry which is preliminary data.</text>
</comment>
<evidence type="ECO:0000313" key="6">
    <source>
        <dbReference type="Proteomes" id="UP001530400"/>
    </source>
</evidence>
<evidence type="ECO:0000259" key="4">
    <source>
        <dbReference type="PROSITE" id="PS50825"/>
    </source>
</evidence>
<dbReference type="Proteomes" id="UP001530400">
    <property type="component" value="Unassembled WGS sequence"/>
</dbReference>
<keyword evidence="6" id="KW-1185">Reference proteome</keyword>
<evidence type="ECO:0000256" key="1">
    <source>
        <dbReference type="ARBA" id="ARBA00022737"/>
    </source>
</evidence>
<feature type="chain" id="PRO_5044880302" description="HYR domain-containing protein" evidence="3">
    <location>
        <begin position="25"/>
        <end position="731"/>
    </location>
</feature>
<dbReference type="EMBL" id="JALLPJ020000969">
    <property type="protein sequence ID" value="KAL3778805.1"/>
    <property type="molecule type" value="Genomic_DNA"/>
</dbReference>
<organism evidence="5 6">
    <name type="scientific">Cyclotella atomus</name>
    <dbReference type="NCBI Taxonomy" id="382360"/>
    <lineage>
        <taxon>Eukaryota</taxon>
        <taxon>Sar</taxon>
        <taxon>Stramenopiles</taxon>
        <taxon>Ochrophyta</taxon>
        <taxon>Bacillariophyta</taxon>
        <taxon>Coscinodiscophyceae</taxon>
        <taxon>Thalassiosirophycidae</taxon>
        <taxon>Stephanodiscales</taxon>
        <taxon>Stephanodiscaceae</taxon>
        <taxon>Cyclotella</taxon>
    </lineage>
</organism>
<dbReference type="AlphaFoldDB" id="A0ABD3NRW5"/>
<dbReference type="PROSITE" id="PS50825">
    <property type="entry name" value="HYR"/>
    <property type="match status" value="1"/>
</dbReference>
<gene>
    <name evidence="5" type="ORF">ACHAWO_012144</name>
</gene>
<feature type="region of interest" description="Disordered" evidence="2">
    <location>
        <begin position="227"/>
        <end position="284"/>
    </location>
</feature>
<feature type="signal peptide" evidence="3">
    <location>
        <begin position="1"/>
        <end position="24"/>
    </location>
</feature>
<proteinExistence type="predicted"/>
<accession>A0ABD3NRW5</accession>